<evidence type="ECO:0000256" key="5">
    <source>
        <dbReference type="ARBA" id="ARBA00022989"/>
    </source>
</evidence>
<protein>
    <submittedName>
        <fullName evidence="10">Cellulose synthase catalytic subunit</fullName>
    </submittedName>
</protein>
<accession>A0A8K0TRB0</accession>
<gene>
    <name evidence="10" type="ORF">B0T11DRAFT_26601</name>
</gene>
<evidence type="ECO:0000313" key="11">
    <source>
        <dbReference type="Proteomes" id="UP000813385"/>
    </source>
</evidence>
<evidence type="ECO:0000256" key="2">
    <source>
        <dbReference type="ARBA" id="ARBA00022676"/>
    </source>
</evidence>
<dbReference type="OrthoDB" id="72851at2759"/>
<dbReference type="InterPro" id="IPR050321">
    <property type="entry name" value="Glycosyltr_2/OpgH_subfam"/>
</dbReference>
<proteinExistence type="predicted"/>
<dbReference type="InterPro" id="IPR029044">
    <property type="entry name" value="Nucleotide-diphossugar_trans"/>
</dbReference>
<name>A0A8K0TRB0_9PEZI</name>
<evidence type="ECO:0000256" key="4">
    <source>
        <dbReference type="ARBA" id="ARBA00022692"/>
    </source>
</evidence>
<keyword evidence="2" id="KW-0328">Glycosyltransferase</keyword>
<evidence type="ECO:0000256" key="8">
    <source>
        <dbReference type="SAM" id="Phobius"/>
    </source>
</evidence>
<dbReference type="GO" id="GO:0016757">
    <property type="term" value="F:glycosyltransferase activity"/>
    <property type="evidence" value="ECO:0007669"/>
    <property type="project" value="UniProtKB-KW"/>
</dbReference>
<dbReference type="SUPFAM" id="SSF53448">
    <property type="entry name" value="Nucleotide-diphospho-sugar transferases"/>
    <property type="match status" value="1"/>
</dbReference>
<dbReference type="CDD" id="cd06421">
    <property type="entry name" value="CESA_CelA_like"/>
    <property type="match status" value="1"/>
</dbReference>
<comment type="caution">
    <text evidence="10">The sequence shown here is derived from an EMBL/GenBank/DDBJ whole genome shotgun (WGS) entry which is preliminary data.</text>
</comment>
<comment type="subcellular location">
    <subcellularLocation>
        <location evidence="1">Membrane</location>
        <topology evidence="1">Multi-pass membrane protein</topology>
    </subcellularLocation>
</comment>
<keyword evidence="4 8" id="KW-0812">Transmembrane</keyword>
<dbReference type="Proteomes" id="UP000813385">
    <property type="component" value="Unassembled WGS sequence"/>
</dbReference>
<dbReference type="EMBL" id="JAGPXD010000001">
    <property type="protein sequence ID" value="KAH7377079.1"/>
    <property type="molecule type" value="Genomic_DNA"/>
</dbReference>
<keyword evidence="6 8" id="KW-0472">Membrane</keyword>
<organism evidence="10 11">
    <name type="scientific">Plectosphaerella cucumerina</name>
    <dbReference type="NCBI Taxonomy" id="40658"/>
    <lineage>
        <taxon>Eukaryota</taxon>
        <taxon>Fungi</taxon>
        <taxon>Dikarya</taxon>
        <taxon>Ascomycota</taxon>
        <taxon>Pezizomycotina</taxon>
        <taxon>Sordariomycetes</taxon>
        <taxon>Hypocreomycetidae</taxon>
        <taxon>Glomerellales</taxon>
        <taxon>Plectosphaerellaceae</taxon>
        <taxon>Plectosphaerella</taxon>
    </lineage>
</organism>
<feature type="region of interest" description="Disordered" evidence="7">
    <location>
        <begin position="1"/>
        <end position="83"/>
    </location>
</feature>
<keyword evidence="11" id="KW-1185">Reference proteome</keyword>
<dbReference type="PANTHER" id="PTHR43867">
    <property type="entry name" value="CELLULOSE SYNTHASE CATALYTIC SUBUNIT A [UDP-FORMING]"/>
    <property type="match status" value="1"/>
</dbReference>
<feature type="domain" description="Glycosyltransferase 2-like" evidence="9">
    <location>
        <begin position="284"/>
        <end position="451"/>
    </location>
</feature>
<feature type="transmembrane region" description="Helical" evidence="8">
    <location>
        <begin position="206"/>
        <end position="227"/>
    </location>
</feature>
<evidence type="ECO:0000256" key="7">
    <source>
        <dbReference type="SAM" id="MobiDB-lite"/>
    </source>
</evidence>
<feature type="transmembrane region" description="Helical" evidence="8">
    <location>
        <begin position="562"/>
        <end position="583"/>
    </location>
</feature>
<feature type="transmembrane region" description="Helical" evidence="8">
    <location>
        <begin position="233"/>
        <end position="256"/>
    </location>
</feature>
<dbReference type="Pfam" id="PF00535">
    <property type="entry name" value="Glycos_transf_2"/>
    <property type="match status" value="1"/>
</dbReference>
<keyword evidence="5 8" id="KW-1133">Transmembrane helix</keyword>
<reference evidence="10" key="1">
    <citation type="journal article" date="2021" name="Nat. Commun.">
        <title>Genetic determinants of endophytism in the Arabidopsis root mycobiome.</title>
        <authorList>
            <person name="Mesny F."/>
            <person name="Miyauchi S."/>
            <person name="Thiergart T."/>
            <person name="Pickel B."/>
            <person name="Atanasova L."/>
            <person name="Karlsson M."/>
            <person name="Huettel B."/>
            <person name="Barry K.W."/>
            <person name="Haridas S."/>
            <person name="Chen C."/>
            <person name="Bauer D."/>
            <person name="Andreopoulos W."/>
            <person name="Pangilinan J."/>
            <person name="LaButti K."/>
            <person name="Riley R."/>
            <person name="Lipzen A."/>
            <person name="Clum A."/>
            <person name="Drula E."/>
            <person name="Henrissat B."/>
            <person name="Kohler A."/>
            <person name="Grigoriev I.V."/>
            <person name="Martin F.M."/>
            <person name="Hacquard S."/>
        </authorList>
    </citation>
    <scope>NUCLEOTIDE SEQUENCE</scope>
    <source>
        <strain evidence="10">MPI-CAGE-AT-0016</strain>
    </source>
</reference>
<feature type="transmembrane region" description="Helical" evidence="8">
    <location>
        <begin position="532"/>
        <end position="556"/>
    </location>
</feature>
<evidence type="ECO:0000259" key="9">
    <source>
        <dbReference type="Pfam" id="PF00535"/>
    </source>
</evidence>
<evidence type="ECO:0000256" key="1">
    <source>
        <dbReference type="ARBA" id="ARBA00004141"/>
    </source>
</evidence>
<dbReference type="PANTHER" id="PTHR43867:SF2">
    <property type="entry name" value="CELLULOSE SYNTHASE CATALYTIC SUBUNIT A [UDP-FORMING]"/>
    <property type="match status" value="1"/>
</dbReference>
<feature type="compositionally biased region" description="Pro residues" evidence="7">
    <location>
        <begin position="1"/>
        <end position="11"/>
    </location>
</feature>
<keyword evidence="3" id="KW-0808">Transferase</keyword>
<sequence length="688" mass="77994">MSEPWTTPPASGPGGRASPESARNPFERNPFDTDESAAVSLASNSTFTVDRLGHEPSADGTYPAAPHHVARKSGSDAPPTHRLSRPEIVSGLLSCGEDVSGHRTDHSLQEPSPLSREVIGEKYNPAASDTDIETPTPYRNRSIVIAPENHDEKHTSALGPASGLPFHKRMYQKFRRTYCPIEAPELVLPSCPTDDEKILYVHTNRIFLYIFGVFSFLALGAGMWLFTLSSPAFYWYGVFAGAMTIYLFISYAVGIIGRDWDYKAHLDRVERFPITEANAPTIDIYLPICKEPLPILENTWNHIAKLDWPAHRLRVYVMDDGAQDSVRELAERFNFVYSVREDRPRLRKAGNLRWTFARTKGEYFAIFDADFCPRPDFLKELVVEHLDDPKTAIVQSPQFFRTTDEQTWVEQGAGATQELFYRVVQVNRDKWGAAICVGSNAMYRRAALEEVGGTAEIGFSEDVHTGFGAVDRHWKVKYIPLCLATGVCPDSPRAFFSQQMRWARGSTTLLTNGHFWVSNLNFMQKICYLSGFLYYAAVSINIFMAPIAGTLLLAVRPQWFKYWNLAFAIPSIVYGVIIMRVWAKASYGFNVQHAMTVMSYAYLTAIKDRLINRELLWAASGDAKAHKSNKYRNMRLLCIIWTIIVTGAMIGVVTWRLVTGFPWYHPIPLILINAYNFFINHYFMFCNW</sequence>
<dbReference type="InterPro" id="IPR001173">
    <property type="entry name" value="Glyco_trans_2-like"/>
</dbReference>
<dbReference type="GO" id="GO:0016020">
    <property type="term" value="C:membrane"/>
    <property type="evidence" value="ECO:0007669"/>
    <property type="project" value="UniProtKB-SubCell"/>
</dbReference>
<evidence type="ECO:0000313" key="10">
    <source>
        <dbReference type="EMBL" id="KAH7377079.1"/>
    </source>
</evidence>
<feature type="transmembrane region" description="Helical" evidence="8">
    <location>
        <begin position="636"/>
        <end position="657"/>
    </location>
</feature>
<dbReference type="AlphaFoldDB" id="A0A8K0TRB0"/>
<evidence type="ECO:0000256" key="6">
    <source>
        <dbReference type="ARBA" id="ARBA00023136"/>
    </source>
</evidence>
<evidence type="ECO:0000256" key="3">
    <source>
        <dbReference type="ARBA" id="ARBA00022679"/>
    </source>
</evidence>
<feature type="transmembrane region" description="Helical" evidence="8">
    <location>
        <begin position="663"/>
        <end position="683"/>
    </location>
</feature>
<dbReference type="Gene3D" id="3.90.550.10">
    <property type="entry name" value="Spore Coat Polysaccharide Biosynthesis Protein SpsA, Chain A"/>
    <property type="match status" value="1"/>
</dbReference>